<dbReference type="PANTHER" id="PTHR10516:SF443">
    <property type="entry name" value="FK506-BINDING PROTEIN 59-RELATED"/>
    <property type="match status" value="1"/>
</dbReference>
<dbReference type="Pfam" id="PF07647">
    <property type="entry name" value="SAM_2"/>
    <property type="match status" value="1"/>
</dbReference>
<dbReference type="AlphaFoldDB" id="A0A7S3US58"/>
<feature type="domain" description="PPIase FKBP-type" evidence="7">
    <location>
        <begin position="136"/>
        <end position="225"/>
    </location>
</feature>
<dbReference type="EC" id="5.2.1.8" evidence="2 5"/>
<feature type="domain" description="SAM" evidence="8">
    <location>
        <begin position="4"/>
        <end position="67"/>
    </location>
</feature>
<keyword evidence="3 5" id="KW-0697">Rotamase</keyword>
<organism evidence="9">
    <name type="scientific">Heterosigma akashiwo</name>
    <name type="common">Chromophytic alga</name>
    <name type="synonym">Heterosigma carterae</name>
    <dbReference type="NCBI Taxonomy" id="2829"/>
    <lineage>
        <taxon>Eukaryota</taxon>
        <taxon>Sar</taxon>
        <taxon>Stramenopiles</taxon>
        <taxon>Ochrophyta</taxon>
        <taxon>Raphidophyceae</taxon>
        <taxon>Chattonellales</taxon>
        <taxon>Chattonellaceae</taxon>
        <taxon>Heterosigma</taxon>
    </lineage>
</organism>
<dbReference type="PANTHER" id="PTHR10516">
    <property type="entry name" value="PEPTIDYL-PROLYL CIS-TRANS ISOMERASE"/>
    <property type="match status" value="1"/>
</dbReference>
<evidence type="ECO:0000256" key="3">
    <source>
        <dbReference type="ARBA" id="ARBA00023110"/>
    </source>
</evidence>
<evidence type="ECO:0000256" key="6">
    <source>
        <dbReference type="SAM" id="MobiDB-lite"/>
    </source>
</evidence>
<dbReference type="Gene3D" id="1.10.150.50">
    <property type="entry name" value="Transcription Factor, Ets-1"/>
    <property type="match status" value="1"/>
</dbReference>
<protein>
    <recommendedName>
        <fullName evidence="2 5">peptidylprolyl isomerase</fullName>
        <ecNumber evidence="2 5">5.2.1.8</ecNumber>
    </recommendedName>
</protein>
<evidence type="ECO:0000256" key="5">
    <source>
        <dbReference type="PROSITE-ProRule" id="PRU00277"/>
    </source>
</evidence>
<dbReference type="SMART" id="SM00454">
    <property type="entry name" value="SAM"/>
    <property type="match status" value="1"/>
</dbReference>
<feature type="compositionally biased region" description="Acidic residues" evidence="6">
    <location>
        <begin position="247"/>
        <end position="259"/>
    </location>
</feature>
<dbReference type="SUPFAM" id="SSF47769">
    <property type="entry name" value="SAM/Pointed domain"/>
    <property type="match status" value="1"/>
</dbReference>
<dbReference type="Pfam" id="PF00254">
    <property type="entry name" value="FKBP_C"/>
    <property type="match status" value="1"/>
</dbReference>
<dbReference type="InterPro" id="IPR001660">
    <property type="entry name" value="SAM"/>
</dbReference>
<dbReference type="PROSITE" id="PS50105">
    <property type="entry name" value="SAM_DOMAIN"/>
    <property type="match status" value="1"/>
</dbReference>
<evidence type="ECO:0000256" key="1">
    <source>
        <dbReference type="ARBA" id="ARBA00000971"/>
    </source>
</evidence>
<dbReference type="GO" id="GO:0005737">
    <property type="term" value="C:cytoplasm"/>
    <property type="evidence" value="ECO:0007669"/>
    <property type="project" value="TreeGrafter"/>
</dbReference>
<evidence type="ECO:0000256" key="4">
    <source>
        <dbReference type="ARBA" id="ARBA00023235"/>
    </source>
</evidence>
<proteinExistence type="predicted"/>
<evidence type="ECO:0000259" key="7">
    <source>
        <dbReference type="PROSITE" id="PS50059"/>
    </source>
</evidence>
<dbReference type="GO" id="GO:0003755">
    <property type="term" value="F:peptidyl-prolyl cis-trans isomerase activity"/>
    <property type="evidence" value="ECO:0007669"/>
    <property type="project" value="UniProtKB-KW"/>
</dbReference>
<sequence length="266" mass="30354">MELWDVPATAAWFRSIDFPEYAENIFKYKVNGLLLGEMKGRDWSDLGIQNRLHLRRIQLEIERHKAECEQEEELRLEKIAAAEEAAFQARVAHERALLLQEVDDPSELTPEDLADKLNIFKEMIHHGDNENFPYIGDVVRLDFEVSLLDGTKIDSTKHKRKRPFEFVIGEGQVIKGFERAVAGMSLGERSKFTISAEYAYGEEGMIPNIPPGSKLVFDATLLAFWARPLWLKPLIQQPGLSEKPYEPDEGELVLQDDGEERGSNEG</sequence>
<evidence type="ECO:0000313" key="9">
    <source>
        <dbReference type="EMBL" id="CAE0623325.1"/>
    </source>
</evidence>
<evidence type="ECO:0000256" key="2">
    <source>
        <dbReference type="ARBA" id="ARBA00013194"/>
    </source>
</evidence>
<dbReference type="SUPFAM" id="SSF54534">
    <property type="entry name" value="FKBP-like"/>
    <property type="match status" value="1"/>
</dbReference>
<name>A0A7S3US58_HETAK</name>
<dbReference type="InterPro" id="IPR001179">
    <property type="entry name" value="PPIase_FKBP_dom"/>
</dbReference>
<reference evidence="9" key="1">
    <citation type="submission" date="2021-01" db="EMBL/GenBank/DDBJ databases">
        <authorList>
            <person name="Corre E."/>
            <person name="Pelletier E."/>
            <person name="Niang G."/>
            <person name="Scheremetjew M."/>
            <person name="Finn R."/>
            <person name="Kale V."/>
            <person name="Holt S."/>
            <person name="Cochrane G."/>
            <person name="Meng A."/>
            <person name="Brown T."/>
            <person name="Cohen L."/>
        </authorList>
    </citation>
    <scope>NUCLEOTIDE SEQUENCE</scope>
    <source>
        <strain evidence="9">CCMP3107</strain>
    </source>
</reference>
<dbReference type="PROSITE" id="PS50059">
    <property type="entry name" value="FKBP_PPIASE"/>
    <property type="match status" value="1"/>
</dbReference>
<dbReference type="InterPro" id="IPR046357">
    <property type="entry name" value="PPIase_dom_sf"/>
</dbReference>
<accession>A0A7S3US58</accession>
<dbReference type="InterPro" id="IPR050689">
    <property type="entry name" value="FKBP-type_PPIase"/>
</dbReference>
<dbReference type="InterPro" id="IPR013761">
    <property type="entry name" value="SAM/pointed_sf"/>
</dbReference>
<feature type="region of interest" description="Disordered" evidence="6">
    <location>
        <begin position="239"/>
        <end position="266"/>
    </location>
</feature>
<dbReference type="EMBL" id="HBIU01005231">
    <property type="protein sequence ID" value="CAE0623325.1"/>
    <property type="molecule type" value="Transcribed_RNA"/>
</dbReference>
<evidence type="ECO:0000259" key="8">
    <source>
        <dbReference type="PROSITE" id="PS50105"/>
    </source>
</evidence>
<keyword evidence="4 5" id="KW-0413">Isomerase</keyword>
<gene>
    <name evidence="9" type="ORF">HAKA00212_LOCUS1991</name>
</gene>
<dbReference type="Gene3D" id="3.10.50.40">
    <property type="match status" value="1"/>
</dbReference>
<comment type="catalytic activity">
    <reaction evidence="1 5">
        <text>[protein]-peptidylproline (omega=180) = [protein]-peptidylproline (omega=0)</text>
        <dbReference type="Rhea" id="RHEA:16237"/>
        <dbReference type="Rhea" id="RHEA-COMP:10747"/>
        <dbReference type="Rhea" id="RHEA-COMP:10748"/>
        <dbReference type="ChEBI" id="CHEBI:83833"/>
        <dbReference type="ChEBI" id="CHEBI:83834"/>
        <dbReference type="EC" id="5.2.1.8"/>
    </reaction>
</comment>